<reference evidence="1" key="1">
    <citation type="submission" date="2023-03" db="EMBL/GenBank/DDBJ databases">
        <title>Massive genome expansion in bonnet fungi (Mycena s.s.) driven by repeated elements and novel gene families across ecological guilds.</title>
        <authorList>
            <consortium name="Lawrence Berkeley National Laboratory"/>
            <person name="Harder C.B."/>
            <person name="Miyauchi S."/>
            <person name="Viragh M."/>
            <person name="Kuo A."/>
            <person name="Thoen E."/>
            <person name="Andreopoulos B."/>
            <person name="Lu D."/>
            <person name="Skrede I."/>
            <person name="Drula E."/>
            <person name="Henrissat B."/>
            <person name="Morin E."/>
            <person name="Kohler A."/>
            <person name="Barry K."/>
            <person name="LaButti K."/>
            <person name="Morin E."/>
            <person name="Salamov A."/>
            <person name="Lipzen A."/>
            <person name="Mereny Z."/>
            <person name="Hegedus B."/>
            <person name="Baldrian P."/>
            <person name="Stursova M."/>
            <person name="Weitz H."/>
            <person name="Taylor A."/>
            <person name="Grigoriev I.V."/>
            <person name="Nagy L.G."/>
            <person name="Martin F."/>
            <person name="Kauserud H."/>
        </authorList>
    </citation>
    <scope>NUCLEOTIDE SEQUENCE</scope>
    <source>
        <strain evidence="1">CBHHK067</strain>
    </source>
</reference>
<protein>
    <submittedName>
        <fullName evidence="1">Uncharacterized protein</fullName>
    </submittedName>
</protein>
<dbReference type="AlphaFoldDB" id="A0AAD7C664"/>
<gene>
    <name evidence="1" type="ORF">B0H17DRAFT_1149174</name>
</gene>
<sequence>MRAGDSMTFTGIYARGNPTLGNVEIHRVHRYGLFRSDVSTEPCVGGLGGQLEEFWKGQKRFLQCHGICPPWFNSPRVSETILMTNVRTGCLLRSEVSIQGCVCGLTAGRKISGGHRGMMVADPSMVQAAGHFSIHPSWTDCTELCDSQCLKKH</sequence>
<comment type="caution">
    <text evidence="1">The sequence shown here is derived from an EMBL/GenBank/DDBJ whole genome shotgun (WGS) entry which is preliminary data.</text>
</comment>
<dbReference type="Proteomes" id="UP001221757">
    <property type="component" value="Unassembled WGS sequence"/>
</dbReference>
<keyword evidence="2" id="KW-1185">Reference proteome</keyword>
<organism evidence="1 2">
    <name type="scientific">Mycena rosella</name>
    <name type="common">Pink bonnet</name>
    <name type="synonym">Agaricus rosellus</name>
    <dbReference type="NCBI Taxonomy" id="1033263"/>
    <lineage>
        <taxon>Eukaryota</taxon>
        <taxon>Fungi</taxon>
        <taxon>Dikarya</taxon>
        <taxon>Basidiomycota</taxon>
        <taxon>Agaricomycotina</taxon>
        <taxon>Agaricomycetes</taxon>
        <taxon>Agaricomycetidae</taxon>
        <taxon>Agaricales</taxon>
        <taxon>Marasmiineae</taxon>
        <taxon>Mycenaceae</taxon>
        <taxon>Mycena</taxon>
    </lineage>
</organism>
<dbReference type="EMBL" id="JARKIE010000439">
    <property type="protein sequence ID" value="KAJ7639885.1"/>
    <property type="molecule type" value="Genomic_DNA"/>
</dbReference>
<evidence type="ECO:0000313" key="2">
    <source>
        <dbReference type="Proteomes" id="UP001221757"/>
    </source>
</evidence>
<evidence type="ECO:0000313" key="1">
    <source>
        <dbReference type="EMBL" id="KAJ7639885.1"/>
    </source>
</evidence>
<proteinExistence type="predicted"/>
<name>A0AAD7C664_MYCRO</name>
<accession>A0AAD7C664</accession>